<evidence type="ECO:0000313" key="13">
    <source>
        <dbReference type="EMBL" id="QSB04761.1"/>
    </source>
</evidence>
<dbReference type="Gene3D" id="3.30.260.10">
    <property type="entry name" value="TCP-1-like chaperonin intermediate domain"/>
    <property type="match status" value="1"/>
</dbReference>
<dbReference type="NCBIfam" id="TIGR02348">
    <property type="entry name" value="GroEL"/>
    <property type="match status" value="1"/>
</dbReference>
<dbReference type="PROSITE" id="PS00296">
    <property type="entry name" value="CHAPERONINS_CPN60"/>
    <property type="match status" value="1"/>
</dbReference>
<dbReference type="KEGG" id="nav:JQS30_13455"/>
<evidence type="ECO:0000256" key="2">
    <source>
        <dbReference type="ARBA" id="ARBA00004241"/>
    </source>
</evidence>
<dbReference type="EMBL" id="CP070496">
    <property type="protein sequence ID" value="QSB04761.1"/>
    <property type="molecule type" value="Genomic_DNA"/>
</dbReference>
<dbReference type="InterPro" id="IPR018370">
    <property type="entry name" value="Chaperonin_Cpn60_CS"/>
</dbReference>
<dbReference type="PANTHER" id="PTHR45633">
    <property type="entry name" value="60 KDA HEAT SHOCK PROTEIN, MITOCHONDRIAL"/>
    <property type="match status" value="1"/>
</dbReference>
<evidence type="ECO:0000256" key="3">
    <source>
        <dbReference type="ARBA" id="ARBA00006607"/>
    </source>
</evidence>
<dbReference type="PRINTS" id="PR00298">
    <property type="entry name" value="CHAPERONIN60"/>
</dbReference>
<evidence type="ECO:0000256" key="11">
    <source>
        <dbReference type="RuleBase" id="RU000419"/>
    </source>
</evidence>
<evidence type="ECO:0000256" key="4">
    <source>
        <dbReference type="ARBA" id="ARBA00022741"/>
    </source>
</evidence>
<feature type="binding site" evidence="9">
    <location>
        <begin position="86"/>
        <end position="90"/>
    </location>
    <ligand>
        <name>ATP</name>
        <dbReference type="ChEBI" id="CHEBI:30616"/>
    </ligand>
</feature>
<dbReference type="SUPFAM" id="SSF54849">
    <property type="entry name" value="GroEL-intermediate domain like"/>
    <property type="match status" value="1"/>
</dbReference>
<dbReference type="GO" id="GO:0016853">
    <property type="term" value="F:isomerase activity"/>
    <property type="evidence" value="ECO:0007669"/>
    <property type="project" value="UniProtKB-KW"/>
</dbReference>
<dbReference type="NCBIfam" id="NF000592">
    <property type="entry name" value="PRK00013.1"/>
    <property type="match status" value="1"/>
</dbReference>
<comment type="similarity">
    <text evidence="3 9 10">Belongs to the chaperonin (HSP60) family.</text>
</comment>
<evidence type="ECO:0000256" key="9">
    <source>
        <dbReference type="HAMAP-Rule" id="MF_00600"/>
    </source>
</evidence>
<dbReference type="InterPro" id="IPR027413">
    <property type="entry name" value="GROEL-like_equatorial_sf"/>
</dbReference>
<keyword evidence="4 9" id="KW-0547">Nucleotide-binding</keyword>
<dbReference type="InterPro" id="IPR001844">
    <property type="entry name" value="Cpn60/GroEL"/>
</dbReference>
<gene>
    <name evidence="9 13" type="primary">groL</name>
    <name evidence="9" type="synonym">groEL</name>
    <name evidence="13" type="ORF">JQS30_13455</name>
</gene>
<dbReference type="InterPro" id="IPR002423">
    <property type="entry name" value="Cpn60/GroEL/TCP-1"/>
</dbReference>
<keyword evidence="5 9" id="KW-0067">ATP-binding</keyword>
<feature type="binding site" evidence="9">
    <location>
        <position position="413"/>
    </location>
    <ligand>
        <name>ATP</name>
        <dbReference type="ChEBI" id="CHEBI:30616"/>
    </ligand>
</feature>
<dbReference type="AlphaFoldDB" id="A0A895XFX6"/>
<evidence type="ECO:0000256" key="7">
    <source>
        <dbReference type="ARBA" id="ARBA00023235"/>
    </source>
</evidence>
<dbReference type="NCBIfam" id="NF009487">
    <property type="entry name" value="PRK12849.1"/>
    <property type="match status" value="1"/>
</dbReference>
<keyword evidence="9" id="KW-0963">Cytoplasm</keyword>
<dbReference type="GO" id="GO:0005737">
    <property type="term" value="C:cytoplasm"/>
    <property type="evidence" value="ECO:0007669"/>
    <property type="project" value="UniProtKB-SubCell"/>
</dbReference>
<accession>A0A895XFX6</accession>
<dbReference type="InterPro" id="IPR027410">
    <property type="entry name" value="TCP-1-like_intermed_sf"/>
</dbReference>
<dbReference type="NCBIfam" id="NF009489">
    <property type="entry name" value="PRK12851.1"/>
    <property type="match status" value="1"/>
</dbReference>
<evidence type="ECO:0000256" key="12">
    <source>
        <dbReference type="SAM" id="MobiDB-lite"/>
    </source>
</evidence>
<dbReference type="GO" id="GO:0140662">
    <property type="term" value="F:ATP-dependent protein folding chaperone"/>
    <property type="evidence" value="ECO:0007669"/>
    <property type="project" value="InterPro"/>
</dbReference>
<comment type="function">
    <text evidence="9 11">Together with its co-chaperonin GroES, plays an essential role in assisting protein folding. The GroEL-GroES system forms a nano-cage that allows encapsulation of the non-native substrate proteins and provides a physical environment optimized to promote and accelerate protein folding.</text>
</comment>
<dbReference type="RefSeq" id="WP_213170760.1">
    <property type="nucleotide sequence ID" value="NZ_CP070496.1"/>
</dbReference>
<dbReference type="Pfam" id="PF00118">
    <property type="entry name" value="Cpn60_TCP1"/>
    <property type="match status" value="1"/>
</dbReference>
<dbReference type="NCBIfam" id="NF009488">
    <property type="entry name" value="PRK12850.1"/>
    <property type="match status" value="1"/>
</dbReference>
<dbReference type="HAMAP" id="MF_00600">
    <property type="entry name" value="CH60"/>
    <property type="match status" value="1"/>
</dbReference>
<feature type="compositionally biased region" description="Basic residues" evidence="12">
    <location>
        <begin position="532"/>
        <end position="547"/>
    </location>
</feature>
<keyword evidence="6 9" id="KW-0143">Chaperone</keyword>
<dbReference type="GO" id="GO:0051082">
    <property type="term" value="F:unfolded protein binding"/>
    <property type="evidence" value="ECO:0007669"/>
    <property type="project" value="UniProtKB-UniRule"/>
</dbReference>
<comment type="subcellular location">
    <subcellularLocation>
        <location evidence="2">Cell surface</location>
    </subcellularLocation>
    <subcellularLocation>
        <location evidence="9">Cytoplasm</location>
    </subcellularLocation>
    <subcellularLocation>
        <location evidence="8">Secreted</location>
        <location evidence="8">Capsule</location>
    </subcellularLocation>
    <subcellularLocation>
        <location evidence="1">Secreted</location>
        <location evidence="1">Cell wall</location>
    </subcellularLocation>
</comment>
<keyword evidence="7 9" id="KW-0413">Isomerase</keyword>
<evidence type="ECO:0000256" key="8">
    <source>
        <dbReference type="ARBA" id="ARBA00025702"/>
    </source>
</evidence>
<evidence type="ECO:0000256" key="6">
    <source>
        <dbReference type="ARBA" id="ARBA00023186"/>
    </source>
</evidence>
<dbReference type="FunFam" id="3.50.7.10:FF:000001">
    <property type="entry name" value="60 kDa chaperonin"/>
    <property type="match status" value="1"/>
</dbReference>
<feature type="region of interest" description="Disordered" evidence="12">
    <location>
        <begin position="522"/>
        <end position="547"/>
    </location>
</feature>
<dbReference type="GO" id="GO:0005524">
    <property type="term" value="F:ATP binding"/>
    <property type="evidence" value="ECO:0007669"/>
    <property type="project" value="UniProtKB-UniRule"/>
</dbReference>
<evidence type="ECO:0000256" key="1">
    <source>
        <dbReference type="ARBA" id="ARBA00004191"/>
    </source>
</evidence>
<feature type="binding site" evidence="9">
    <location>
        <begin position="29"/>
        <end position="32"/>
    </location>
    <ligand>
        <name>ATP</name>
        <dbReference type="ChEBI" id="CHEBI:30616"/>
    </ligand>
</feature>
<dbReference type="GO" id="GO:0042603">
    <property type="term" value="C:capsule"/>
    <property type="evidence" value="ECO:0007669"/>
    <property type="project" value="UniProtKB-SubCell"/>
</dbReference>
<evidence type="ECO:0000256" key="5">
    <source>
        <dbReference type="ARBA" id="ARBA00022840"/>
    </source>
</evidence>
<name>A0A895XFX6_9ACTN</name>
<organism evidence="13 14">
    <name type="scientific">Natronoglycomyces albus</name>
    <dbReference type="NCBI Taxonomy" id="2811108"/>
    <lineage>
        <taxon>Bacteria</taxon>
        <taxon>Bacillati</taxon>
        <taxon>Actinomycetota</taxon>
        <taxon>Actinomycetes</taxon>
        <taxon>Glycomycetales</taxon>
        <taxon>Glycomycetaceae</taxon>
        <taxon>Natronoglycomyces</taxon>
    </lineage>
</organism>
<evidence type="ECO:0000256" key="10">
    <source>
        <dbReference type="RuleBase" id="RU000418"/>
    </source>
</evidence>
<keyword evidence="14" id="KW-1185">Reference proteome</keyword>
<dbReference type="GO" id="GO:0009408">
    <property type="term" value="P:response to heat"/>
    <property type="evidence" value="ECO:0007669"/>
    <property type="project" value="UniProtKB-ARBA"/>
</dbReference>
<dbReference type="CDD" id="cd03344">
    <property type="entry name" value="GroEL"/>
    <property type="match status" value="1"/>
</dbReference>
<dbReference type="Gene3D" id="3.50.7.10">
    <property type="entry name" value="GroEL"/>
    <property type="match status" value="1"/>
</dbReference>
<evidence type="ECO:0000313" key="14">
    <source>
        <dbReference type="Proteomes" id="UP000662939"/>
    </source>
</evidence>
<protein>
    <recommendedName>
        <fullName evidence="9">Chaperonin GroEL</fullName>
        <ecNumber evidence="9">5.6.1.7</ecNumber>
    </recommendedName>
    <alternativeName>
        <fullName evidence="9">60 kDa chaperonin</fullName>
    </alternativeName>
    <alternativeName>
        <fullName evidence="9">Chaperonin-60</fullName>
        <shortName evidence="9">Cpn60</shortName>
    </alternativeName>
</protein>
<dbReference type="Gene3D" id="1.10.560.10">
    <property type="entry name" value="GroEL-like equatorial domain"/>
    <property type="match status" value="1"/>
</dbReference>
<proteinExistence type="inferred from homology"/>
<dbReference type="GO" id="GO:0009986">
    <property type="term" value="C:cell surface"/>
    <property type="evidence" value="ECO:0007669"/>
    <property type="project" value="UniProtKB-SubCell"/>
</dbReference>
<dbReference type="Proteomes" id="UP000662939">
    <property type="component" value="Chromosome"/>
</dbReference>
<dbReference type="SUPFAM" id="SSF48592">
    <property type="entry name" value="GroEL equatorial domain-like"/>
    <property type="match status" value="1"/>
</dbReference>
<reference evidence="13" key="1">
    <citation type="submission" date="2021-02" db="EMBL/GenBank/DDBJ databases">
        <title>Natronoglycomyces albus gen. nov., sp. nov, a haloalkaliphilic actinobacterium from a soda solonchak soil.</title>
        <authorList>
            <person name="Sorokin D.Y."/>
            <person name="Khijniak T.V."/>
            <person name="Zakharycheva A.P."/>
            <person name="Boueva O.V."/>
            <person name="Ariskina E.V."/>
            <person name="Hahnke R.L."/>
            <person name="Bunk B."/>
            <person name="Sproer C."/>
            <person name="Schumann P."/>
            <person name="Evtushenko L.I."/>
            <person name="Kublanov I.V."/>
        </authorList>
    </citation>
    <scope>NUCLEOTIDE SEQUENCE</scope>
    <source>
        <strain evidence="13">DSM 106290</strain>
    </source>
</reference>
<dbReference type="GO" id="GO:0042026">
    <property type="term" value="P:protein refolding"/>
    <property type="evidence" value="ECO:0007669"/>
    <property type="project" value="UniProtKB-UniRule"/>
</dbReference>
<dbReference type="SUPFAM" id="SSF52029">
    <property type="entry name" value="GroEL apical domain-like"/>
    <property type="match status" value="1"/>
</dbReference>
<comment type="subunit">
    <text evidence="9 11">Forms a cylinder of 14 subunits composed of two heptameric rings stacked back-to-back. Interacts with the co-chaperonin GroES.</text>
</comment>
<comment type="caution">
    <text evidence="9">Lacks conserved residue(s) required for the propagation of feature annotation.</text>
</comment>
<feature type="binding site" evidence="9">
    <location>
        <position position="492"/>
    </location>
    <ligand>
        <name>ATP</name>
        <dbReference type="ChEBI" id="CHEBI:30616"/>
    </ligand>
</feature>
<dbReference type="InterPro" id="IPR027409">
    <property type="entry name" value="GroEL-like_apical_dom_sf"/>
</dbReference>
<dbReference type="EC" id="5.6.1.7" evidence="9"/>
<sequence>MPKILSFSDDARQNLLHGVDRLADTVKVTLGPKGRNVVLDRSFGAPVITNDGVTIAKEVELEEPYHNLGAQLVKEVATKTNDVAGDGTTTATVLAQAMSHAGVRAVTAGNSPIAIRAGITAAVEAVSNELLNKATDVTGHAEIAQVATISAQDAKIGELIADAMDKVGTDGVITVEEGSTLHTELNVTEGMQLEKGYISPSFVTDAESREVVFEDAHILLTNGKISAIEDLLPLLEKVIESGKPLLIIAEDVEGQALSTLTVNALRKTLKVCAIKAPAFGDRRKAILEDLAVQTGAQVVSDEVGLGLSDLDLSHLGRARRIVVTKDSTTIVDGAGSDEDVQARMRQLRTQLEQTDSSWDQEKLQERLSKLGGGVAVIEVGAATEVEMRERKHRIEDAINATKAAVEEGIVPGGGAALLHARSVLEDLEVAADEQFGVEIVSRALSAPVSRIALNAGESGDVVANEVAKLGWREGWNATTGVYEDLVSAGVIDPVKVTRNALLNAGSIVSMLLTTETLVVDKPEDDDEDAHGHSHGGHGHAHQHGPGF</sequence>